<evidence type="ECO:0000313" key="2">
    <source>
        <dbReference type="Proteomes" id="UP000235122"/>
    </source>
</evidence>
<dbReference type="SUPFAM" id="SSF54285">
    <property type="entry name" value="MoaD/ThiS"/>
    <property type="match status" value="1"/>
</dbReference>
<dbReference type="RefSeq" id="WP_024331930.1">
    <property type="nucleotide sequence ID" value="NZ_JASOXK010000007.1"/>
</dbReference>
<keyword evidence="2" id="KW-1185">Reference proteome</keyword>
<dbReference type="Proteomes" id="UP000235122">
    <property type="component" value="Unassembled WGS sequence"/>
</dbReference>
<protein>
    <submittedName>
        <fullName evidence="1">Molybdopterin synthase sulfur carrier subunit</fullName>
    </submittedName>
</protein>
<proteinExistence type="predicted"/>
<dbReference type="EMBL" id="PKKO01000003">
    <property type="protein sequence ID" value="PKY72472.1"/>
    <property type="molecule type" value="Genomic_DNA"/>
</dbReference>
<name>A0A2I1IN11_9ACTO</name>
<sequence length="84" mass="8642">MPTAKVTYFAGVADAAGTREERVSLPEAIDASSLRDILKAGKSERFGQVVDVCALIVGGQALAGDPIRLDGEVSIEVLPPFAGG</sequence>
<comment type="caution">
    <text evidence="1">The sequence shown here is derived from an EMBL/GenBank/DDBJ whole genome shotgun (WGS) entry which is preliminary data.</text>
</comment>
<dbReference type="GeneID" id="35866723"/>
<reference evidence="1 2" key="1">
    <citation type="submission" date="2017-12" db="EMBL/GenBank/DDBJ databases">
        <title>Phylogenetic diversity of female urinary microbiome.</title>
        <authorList>
            <person name="Thomas-White K."/>
            <person name="Wolfe A.J."/>
        </authorList>
    </citation>
    <scope>NUCLEOTIDE SEQUENCE [LARGE SCALE GENOMIC DNA]</scope>
    <source>
        <strain evidence="1 2">UMB0402</strain>
    </source>
</reference>
<dbReference type="InterPro" id="IPR016155">
    <property type="entry name" value="Mopterin_synth/thiamin_S_b"/>
</dbReference>
<dbReference type="STRING" id="33007.HMPREF3198_01181"/>
<gene>
    <name evidence="1" type="ORF">CYJ19_06425</name>
</gene>
<evidence type="ECO:0000313" key="1">
    <source>
        <dbReference type="EMBL" id="PKY72472.1"/>
    </source>
</evidence>
<accession>A0A2I1IN11</accession>
<dbReference type="Gene3D" id="3.10.20.30">
    <property type="match status" value="1"/>
</dbReference>
<dbReference type="AlphaFoldDB" id="A0A2I1IN11"/>
<organism evidence="1 2">
    <name type="scientific">Winkia neuii</name>
    <dbReference type="NCBI Taxonomy" id="33007"/>
    <lineage>
        <taxon>Bacteria</taxon>
        <taxon>Bacillati</taxon>
        <taxon>Actinomycetota</taxon>
        <taxon>Actinomycetes</taxon>
        <taxon>Actinomycetales</taxon>
        <taxon>Actinomycetaceae</taxon>
        <taxon>Winkia</taxon>
    </lineage>
</organism>
<dbReference type="InterPro" id="IPR012675">
    <property type="entry name" value="Beta-grasp_dom_sf"/>
</dbReference>